<dbReference type="RefSeq" id="WP_146505829.1">
    <property type="nucleotide sequence ID" value="NZ_SJPG01000001.1"/>
</dbReference>
<evidence type="ECO:0000256" key="1">
    <source>
        <dbReference type="SAM" id="Coils"/>
    </source>
</evidence>
<proteinExistence type="predicted"/>
<organism evidence="2 3">
    <name type="scientific">Rubinisphaera italica</name>
    <dbReference type="NCBI Taxonomy" id="2527969"/>
    <lineage>
        <taxon>Bacteria</taxon>
        <taxon>Pseudomonadati</taxon>
        <taxon>Planctomycetota</taxon>
        <taxon>Planctomycetia</taxon>
        <taxon>Planctomycetales</taxon>
        <taxon>Planctomycetaceae</taxon>
        <taxon>Rubinisphaera</taxon>
    </lineage>
</organism>
<reference evidence="2 3" key="1">
    <citation type="submission" date="2019-02" db="EMBL/GenBank/DDBJ databases">
        <title>Deep-cultivation of Planctomycetes and their phenomic and genomic characterization uncovers novel biology.</title>
        <authorList>
            <person name="Wiegand S."/>
            <person name="Jogler M."/>
            <person name="Boedeker C."/>
            <person name="Pinto D."/>
            <person name="Vollmers J."/>
            <person name="Rivas-Marin E."/>
            <person name="Kohn T."/>
            <person name="Peeters S.H."/>
            <person name="Heuer A."/>
            <person name="Rast P."/>
            <person name="Oberbeckmann S."/>
            <person name="Bunk B."/>
            <person name="Jeske O."/>
            <person name="Meyerdierks A."/>
            <person name="Storesund J.E."/>
            <person name="Kallscheuer N."/>
            <person name="Luecker S."/>
            <person name="Lage O.M."/>
            <person name="Pohl T."/>
            <person name="Merkel B.J."/>
            <person name="Hornburger P."/>
            <person name="Mueller R.-W."/>
            <person name="Bruemmer F."/>
            <person name="Labrenz M."/>
            <person name="Spormann A.M."/>
            <person name="Op Den Camp H."/>
            <person name="Overmann J."/>
            <person name="Amann R."/>
            <person name="Jetten M.S.M."/>
            <person name="Mascher T."/>
            <person name="Medema M.H."/>
            <person name="Devos D.P."/>
            <person name="Kaster A.-K."/>
            <person name="Ovreas L."/>
            <person name="Rohde M."/>
            <person name="Galperin M.Y."/>
            <person name="Jogler C."/>
        </authorList>
    </citation>
    <scope>NUCLEOTIDE SEQUENCE [LARGE SCALE GENOMIC DNA]</scope>
    <source>
        <strain evidence="2 3">Pan54</strain>
    </source>
</reference>
<feature type="coiled-coil region" evidence="1">
    <location>
        <begin position="79"/>
        <end position="106"/>
    </location>
</feature>
<keyword evidence="1" id="KW-0175">Coiled coil</keyword>
<gene>
    <name evidence="2" type="ORF">Pan54_48510</name>
</gene>
<dbReference type="EMBL" id="SJPG01000001">
    <property type="protein sequence ID" value="TWT64090.1"/>
    <property type="molecule type" value="Genomic_DNA"/>
</dbReference>
<evidence type="ECO:0000313" key="2">
    <source>
        <dbReference type="EMBL" id="TWT64090.1"/>
    </source>
</evidence>
<protein>
    <recommendedName>
        <fullName evidence="4">DUF2802 domain-containing protein</fullName>
    </recommendedName>
</protein>
<comment type="caution">
    <text evidence="2">The sequence shown here is derived from an EMBL/GenBank/DDBJ whole genome shotgun (WGS) entry which is preliminary data.</text>
</comment>
<sequence>MFTELELTLALAAGILLTSGMLMWRGSASRNRIARRDPLRENEREQQKKSKSPEGLLHEMEVRLFDYGREVEGRVETTLNVLDRLIIDAESEIDRLEDLLNLSRADRVPENKAGSLDENSLARITELRQAGLADEEIARCLQCDVSLVRNYLDDGNQDRRAA</sequence>
<keyword evidence="3" id="KW-1185">Reference proteome</keyword>
<dbReference type="OrthoDB" id="286163at2"/>
<name>A0A5C5XMA6_9PLAN</name>
<evidence type="ECO:0008006" key="4">
    <source>
        <dbReference type="Google" id="ProtNLM"/>
    </source>
</evidence>
<dbReference type="AlphaFoldDB" id="A0A5C5XMA6"/>
<evidence type="ECO:0000313" key="3">
    <source>
        <dbReference type="Proteomes" id="UP000316095"/>
    </source>
</evidence>
<dbReference type="Proteomes" id="UP000316095">
    <property type="component" value="Unassembled WGS sequence"/>
</dbReference>
<accession>A0A5C5XMA6</accession>